<proteinExistence type="predicted"/>
<dbReference type="InterPro" id="IPR008183">
    <property type="entry name" value="Aldose_1/G6P_1-epimerase"/>
</dbReference>
<gene>
    <name evidence="2" type="ORF">FOY51_26330</name>
</gene>
<dbReference type="InterPro" id="IPR014718">
    <property type="entry name" value="GH-type_carb-bd"/>
</dbReference>
<dbReference type="OrthoDB" id="4739604at2"/>
<evidence type="ECO:0000313" key="3">
    <source>
        <dbReference type="Proteomes" id="UP000322244"/>
    </source>
</evidence>
<dbReference type="Pfam" id="PF01263">
    <property type="entry name" value="Aldose_epim"/>
    <property type="match status" value="1"/>
</dbReference>
<evidence type="ECO:0000256" key="1">
    <source>
        <dbReference type="SAM" id="MobiDB-lite"/>
    </source>
</evidence>
<reference evidence="2 3" key="1">
    <citation type="submission" date="2019-07" db="EMBL/GenBank/DDBJ databases">
        <title>Rhodococcus cavernicolus sp. nov., isolated from a cave.</title>
        <authorList>
            <person name="Lee S.D."/>
        </authorList>
    </citation>
    <scope>NUCLEOTIDE SEQUENCE [LARGE SCALE GENOMIC DNA]</scope>
    <source>
        <strain evidence="2 3">C1-24</strain>
    </source>
</reference>
<dbReference type="AlphaFoldDB" id="A0A5A7S0Z1"/>
<dbReference type="Proteomes" id="UP000322244">
    <property type="component" value="Unassembled WGS sequence"/>
</dbReference>
<comment type="caution">
    <text evidence="2">The sequence shown here is derived from an EMBL/GenBank/DDBJ whole genome shotgun (WGS) entry which is preliminary data.</text>
</comment>
<dbReference type="GO" id="GO:0005975">
    <property type="term" value="P:carbohydrate metabolic process"/>
    <property type="evidence" value="ECO:0007669"/>
    <property type="project" value="InterPro"/>
</dbReference>
<organism evidence="2 3">
    <name type="scientific">Antrihabitans cavernicola</name>
    <dbReference type="NCBI Taxonomy" id="2495913"/>
    <lineage>
        <taxon>Bacteria</taxon>
        <taxon>Bacillati</taxon>
        <taxon>Actinomycetota</taxon>
        <taxon>Actinomycetes</taxon>
        <taxon>Mycobacteriales</taxon>
        <taxon>Nocardiaceae</taxon>
        <taxon>Antrihabitans</taxon>
    </lineage>
</organism>
<dbReference type="GO" id="GO:0030246">
    <property type="term" value="F:carbohydrate binding"/>
    <property type="evidence" value="ECO:0007669"/>
    <property type="project" value="InterPro"/>
</dbReference>
<dbReference type="EMBL" id="VLNY01000028">
    <property type="protein sequence ID" value="KAA0016341.1"/>
    <property type="molecule type" value="Genomic_DNA"/>
</dbReference>
<dbReference type="SUPFAM" id="SSF74650">
    <property type="entry name" value="Galactose mutarotase-like"/>
    <property type="match status" value="1"/>
</dbReference>
<dbReference type="RefSeq" id="WP_149433238.1">
    <property type="nucleotide sequence ID" value="NZ_VLNY01000028.1"/>
</dbReference>
<name>A0A5A7S0Z1_9NOCA</name>
<sequence>MTSEIPPPRATSSRSHTASTGPPSSKSAAACAPTLWATETWLHPNDRGARCDGAHGTPLAPWPNRLGDGTYTFDGTDYLIALTEPAKRNAIHGFLR</sequence>
<dbReference type="GO" id="GO:0016853">
    <property type="term" value="F:isomerase activity"/>
    <property type="evidence" value="ECO:0007669"/>
    <property type="project" value="InterPro"/>
</dbReference>
<protein>
    <submittedName>
        <fullName evidence="2">Uncharacterized protein</fullName>
    </submittedName>
</protein>
<dbReference type="InterPro" id="IPR011013">
    <property type="entry name" value="Gal_mutarotase_sf_dom"/>
</dbReference>
<feature type="region of interest" description="Disordered" evidence="1">
    <location>
        <begin position="1"/>
        <end position="30"/>
    </location>
</feature>
<evidence type="ECO:0000313" key="2">
    <source>
        <dbReference type="EMBL" id="KAA0016341.1"/>
    </source>
</evidence>
<accession>A0A5A7S0Z1</accession>
<feature type="compositionally biased region" description="Low complexity" evidence="1">
    <location>
        <begin position="10"/>
        <end position="30"/>
    </location>
</feature>
<keyword evidence="3" id="KW-1185">Reference proteome</keyword>
<dbReference type="Gene3D" id="2.70.98.10">
    <property type="match status" value="1"/>
</dbReference>